<evidence type="ECO:0000256" key="1">
    <source>
        <dbReference type="SAM" id="MobiDB-lite"/>
    </source>
</evidence>
<organism evidence="2 3">
    <name type="scientific">Candidatus Roizmanbacteria bacterium CG_4_10_14_0_2_um_filter_39_13</name>
    <dbReference type="NCBI Taxonomy" id="1974825"/>
    <lineage>
        <taxon>Bacteria</taxon>
        <taxon>Candidatus Roizmaniibacteriota</taxon>
    </lineage>
</organism>
<reference evidence="3" key="1">
    <citation type="submission" date="2017-09" db="EMBL/GenBank/DDBJ databases">
        <title>Depth-based differentiation of microbial function through sediment-hosted aquifers and enrichment of novel symbionts in the deep terrestrial subsurface.</title>
        <authorList>
            <person name="Probst A.J."/>
            <person name="Ladd B."/>
            <person name="Jarett J.K."/>
            <person name="Geller-Mcgrath D.E."/>
            <person name="Sieber C.M.K."/>
            <person name="Emerson J.B."/>
            <person name="Anantharaman K."/>
            <person name="Thomas B.C."/>
            <person name="Malmstrom R."/>
            <person name="Stieglmeier M."/>
            <person name="Klingl A."/>
            <person name="Woyke T."/>
            <person name="Ryan C.M."/>
            <person name="Banfield J.F."/>
        </authorList>
    </citation>
    <scope>NUCLEOTIDE SEQUENCE [LARGE SCALE GENOMIC DNA]</scope>
</reference>
<gene>
    <name evidence="2" type="ORF">COY16_05035</name>
</gene>
<accession>A0A2M7TX42</accession>
<evidence type="ECO:0000313" key="3">
    <source>
        <dbReference type="Proteomes" id="UP000228503"/>
    </source>
</evidence>
<feature type="region of interest" description="Disordered" evidence="1">
    <location>
        <begin position="1"/>
        <end position="23"/>
    </location>
</feature>
<comment type="caution">
    <text evidence="2">The sequence shown here is derived from an EMBL/GenBank/DDBJ whole genome shotgun (WGS) entry which is preliminary data.</text>
</comment>
<feature type="compositionally biased region" description="Polar residues" evidence="1">
    <location>
        <begin position="1"/>
        <end position="16"/>
    </location>
</feature>
<name>A0A2M7TX42_9BACT</name>
<protein>
    <submittedName>
        <fullName evidence="2">Uncharacterized protein</fullName>
    </submittedName>
</protein>
<dbReference type="Proteomes" id="UP000228503">
    <property type="component" value="Unassembled WGS sequence"/>
</dbReference>
<evidence type="ECO:0000313" key="2">
    <source>
        <dbReference type="EMBL" id="PIZ62182.1"/>
    </source>
</evidence>
<sequence length="1359" mass="156021">MSASAENTPPQVNPEATRNRRREEVYRRIEQYRNEQAQMDTQQKESVRTEISREIKEEISNENPNAGRVSSIQDMSEGRVPDQLVEQARNVHGAVSLFVAAAQADLIERPIHGPSRIVFDALVSKLTNDSATLDSSSYLQPLIHGLLESQNYISFSEEGQAPTQFERDLIKIVAAHGKSKAEQHLEEIFATTGSSIGTTLERLNAKKDEARTFKQQSIREYADRELQESRRRTRQNLDPDLINHIKEGQEDNPQAQEAERFINHLDSSEKFLEYYQDKFDAALAKVDAEGKITNPDKRRERAAKIVTEDIHKLILFMTHRIYASVIDSSGREPWQKLVAESSRMMYMNADTFFNALSSKIGSLVNSVSEATELDDTLPLFKYGNQSTTDWIQMEREVTDETGKTVQIGGKLMSYTAPSHELQRTNSYKDFLNDLFLSARAEKDLLEGGINFDYLMRTGQMEQQNATFFQQAAAYAQRTLEANRLDELYKLPYAEVVEAAKIHLSGYYKKKMARNRWLKSPEILQGLFSNVDEAEKEALKDMVVNYHDADPPVPPWAIKRAIIHARMHLSLVNLEMHALSSYADAPVTELGKASYKDTALKNLDVFHTWFPGQQWQMSDNFLKSMAFMPQPDRSWKIDDWNHGDIKAEGEDIYDQAFRIGKLSRHGRRTYTKDMDPNIFERNPMGFGGLETQRGWRFKYPLMPWLRDYADNFNDPNELNVDGKPRGLEHAWKQIENIGITPMQVLRDELILKDHLLKLSPDGTAKNQEQYRHLFTYLYNRYFKEGVGKAGLSTTFKDKNRNEQTIRYADISTADEFWSRIVEPILNRPTIQGGGQDPAAAEKRNTQTRIDDLKVLVNQALTVMAFERSPLDFVYIENPSKSQNGVTFISILEKHFQKNYRALDGMSSDAKDKMLDDAFDDLLYVQQRARIVSAQQMNEFVATQNDEESAHQKTVFGDNLDRLNDERSNITITAEQEQSGYLVDESVVRGVLKEKYKIDEAGISNEERQKRQKKIDAGLEVYRMIQKRVIEKPEINDHETVPEITSTRLKMAAKDRGLDWNEMSSDQQSRLREELKVELKNEFSRAREEDMVTRFTWSMNELIASKEAALPINDTAYQFLEFVRAGKDMVQRSVYAIAVTQEKYRQTLTGGDLLSTLKKYYRNEDKGELHKLIVEMRSSIKEEDVDAATEMALRVLENAMNVMRINSDAENLIVDSKYQLDHRDRSGFSTVVKEGPQYPLRREDRYHLVTDFLHYAQFPKRAADADQVWEYEKAWTMAEVMGGMGEFGAKIGGVADKIFGKEAGGMVRKKWQELSGEGLREREYASIANLLTREGPKYLVLLAAAILILGMIKGYQETEEK</sequence>
<dbReference type="EMBL" id="PFOB01000064">
    <property type="protein sequence ID" value="PIZ62182.1"/>
    <property type="molecule type" value="Genomic_DNA"/>
</dbReference>
<proteinExistence type="predicted"/>